<feature type="region of interest" description="Disordered" evidence="1">
    <location>
        <begin position="47"/>
        <end position="90"/>
    </location>
</feature>
<gene>
    <name evidence="2" type="ORF">H6P81_002739</name>
</gene>
<comment type="caution">
    <text evidence="2">The sequence shown here is derived from an EMBL/GenBank/DDBJ whole genome shotgun (WGS) entry which is preliminary data.</text>
</comment>
<dbReference type="AlphaFoldDB" id="A0AAV7FDT7"/>
<evidence type="ECO:0000313" key="2">
    <source>
        <dbReference type="EMBL" id="KAG9458231.1"/>
    </source>
</evidence>
<evidence type="ECO:0000313" key="3">
    <source>
        <dbReference type="Proteomes" id="UP000825729"/>
    </source>
</evidence>
<feature type="compositionally biased region" description="Basic residues" evidence="1">
    <location>
        <begin position="81"/>
        <end position="90"/>
    </location>
</feature>
<dbReference type="EMBL" id="JAINDJ010000002">
    <property type="protein sequence ID" value="KAG9458231.1"/>
    <property type="molecule type" value="Genomic_DNA"/>
</dbReference>
<protein>
    <submittedName>
        <fullName evidence="2">Uncharacterized protein</fullName>
    </submittedName>
</protein>
<name>A0AAV7FDT7_ARIFI</name>
<evidence type="ECO:0000256" key="1">
    <source>
        <dbReference type="SAM" id="MobiDB-lite"/>
    </source>
</evidence>
<proteinExistence type="predicted"/>
<organism evidence="2 3">
    <name type="scientific">Aristolochia fimbriata</name>
    <name type="common">White veined hardy Dutchman's pipe vine</name>
    <dbReference type="NCBI Taxonomy" id="158543"/>
    <lineage>
        <taxon>Eukaryota</taxon>
        <taxon>Viridiplantae</taxon>
        <taxon>Streptophyta</taxon>
        <taxon>Embryophyta</taxon>
        <taxon>Tracheophyta</taxon>
        <taxon>Spermatophyta</taxon>
        <taxon>Magnoliopsida</taxon>
        <taxon>Magnoliidae</taxon>
        <taxon>Piperales</taxon>
        <taxon>Aristolochiaceae</taxon>
        <taxon>Aristolochia</taxon>
    </lineage>
</organism>
<sequence length="104" mass="12033">MRWYLGVTRRYIAPPPTEPAMVYHPRGYTEEALRLDKIVGRSRTAFHSWRERSSAKTKSPAGEPSHVVEPGRERAPPGNSRARRRPTARRRLRVEEYDEVPAIP</sequence>
<keyword evidence="3" id="KW-1185">Reference proteome</keyword>
<dbReference type="Proteomes" id="UP000825729">
    <property type="component" value="Unassembled WGS sequence"/>
</dbReference>
<reference evidence="2 3" key="1">
    <citation type="submission" date="2021-07" db="EMBL/GenBank/DDBJ databases">
        <title>The Aristolochia fimbriata genome: insights into angiosperm evolution, floral development and chemical biosynthesis.</title>
        <authorList>
            <person name="Jiao Y."/>
        </authorList>
    </citation>
    <scope>NUCLEOTIDE SEQUENCE [LARGE SCALE GENOMIC DNA]</scope>
    <source>
        <strain evidence="2">IBCAS-2021</strain>
        <tissue evidence="2">Leaf</tissue>
    </source>
</reference>
<accession>A0AAV7FDT7</accession>